<evidence type="ECO:0000313" key="2">
    <source>
        <dbReference type="Proteomes" id="UP001204615"/>
    </source>
</evidence>
<comment type="caution">
    <text evidence="1">The sequence shown here is derived from an EMBL/GenBank/DDBJ whole genome shotgun (WGS) entry which is preliminary data.</text>
</comment>
<accession>A0ABT1FEI2</accession>
<dbReference type="RefSeq" id="WP_253566260.1">
    <property type="nucleotide sequence ID" value="NZ_JAMZEK010000002.1"/>
</dbReference>
<dbReference type="PROSITE" id="PS51257">
    <property type="entry name" value="PROKAR_LIPOPROTEIN"/>
    <property type="match status" value="1"/>
</dbReference>
<evidence type="ECO:0008006" key="3">
    <source>
        <dbReference type="Google" id="ProtNLM"/>
    </source>
</evidence>
<evidence type="ECO:0000313" key="1">
    <source>
        <dbReference type="EMBL" id="MCP1374493.1"/>
    </source>
</evidence>
<dbReference type="Gene3D" id="3.30.2420.10">
    <property type="entry name" value="TonB"/>
    <property type="match status" value="1"/>
</dbReference>
<name>A0ABT1FEI2_9GAMM</name>
<organism evidence="1 2">
    <name type="scientific">Dyella lutea</name>
    <dbReference type="NCBI Taxonomy" id="2950441"/>
    <lineage>
        <taxon>Bacteria</taxon>
        <taxon>Pseudomonadati</taxon>
        <taxon>Pseudomonadota</taxon>
        <taxon>Gammaproteobacteria</taxon>
        <taxon>Lysobacterales</taxon>
        <taxon>Rhodanobacteraceae</taxon>
        <taxon>Dyella</taxon>
    </lineage>
</organism>
<proteinExistence type="predicted"/>
<protein>
    <recommendedName>
        <fullName evidence="3">Lipoprotein</fullName>
    </recommendedName>
</protein>
<sequence length="177" mass="18834">MGRQLAVAFVATALGACAHAPARPDMHPANRGDASWHAVEQPDTVHYQLALGEVSSGGKPLARVTPAYPASRLQACVPVVDVIAKLIVDTSGKVTEVRPGDADAAAPGLRPFLAATREAALRWRFDPLQIDHWSADANGESHVVDSRTEPFSLDYVFRFTCHSGRARVSVDDQAAAG</sequence>
<reference evidence="1 2" key="1">
    <citation type="submission" date="2022-06" db="EMBL/GenBank/DDBJ databases">
        <title>Dyella sp. Sa strain:Sa Genome sequencing.</title>
        <authorList>
            <person name="Park S."/>
        </authorList>
    </citation>
    <scope>NUCLEOTIDE SEQUENCE [LARGE SCALE GENOMIC DNA]</scope>
    <source>
        <strain evidence="1 2">Sa</strain>
    </source>
</reference>
<dbReference type="EMBL" id="JAMZEK010000002">
    <property type="protein sequence ID" value="MCP1374493.1"/>
    <property type="molecule type" value="Genomic_DNA"/>
</dbReference>
<keyword evidence="2" id="KW-1185">Reference proteome</keyword>
<gene>
    <name evidence="1" type="ORF">NC595_10505</name>
</gene>
<dbReference type="Proteomes" id="UP001204615">
    <property type="component" value="Unassembled WGS sequence"/>
</dbReference>